<evidence type="ECO:0000256" key="3">
    <source>
        <dbReference type="ARBA" id="ARBA00022989"/>
    </source>
</evidence>
<dbReference type="PANTHER" id="PTHR31234">
    <property type="entry name" value="LATE EMBRYOGENESIS ABUNDANT (LEA) HYDROXYPROLINE-RICH GLYCOPROTEIN FAMILY"/>
    <property type="match status" value="1"/>
</dbReference>
<reference evidence="9" key="2">
    <citation type="journal article" date="2018" name="Gigascience">
        <title>Genome assembly of the Pink Ipe (Handroanthus impetiginosus, Bignoniaceae), a highly valued, ecologically keystone Neotropical timber forest tree.</title>
        <authorList>
            <person name="Silva-Junior O.B."/>
            <person name="Grattapaglia D."/>
            <person name="Novaes E."/>
            <person name="Collevatti R.G."/>
        </authorList>
    </citation>
    <scope>NUCLEOTIDE SEQUENCE [LARGE SCALE GENOMIC DNA]</scope>
    <source>
        <strain evidence="9">cv. UFG-1</strain>
    </source>
</reference>
<dbReference type="EMBL" id="NKXS01007468">
    <property type="protein sequence ID" value="PIM99618.1"/>
    <property type="molecule type" value="Genomic_DNA"/>
</dbReference>
<dbReference type="EMBL" id="NKXS01004479">
    <property type="protein sequence ID" value="PIN06273.1"/>
    <property type="molecule type" value="Genomic_DNA"/>
</dbReference>
<evidence type="ECO:0000313" key="8">
    <source>
        <dbReference type="EMBL" id="PIN06273.1"/>
    </source>
</evidence>
<feature type="transmembrane region" description="Helical" evidence="5">
    <location>
        <begin position="51"/>
        <end position="77"/>
    </location>
</feature>
<dbReference type="Pfam" id="PF03168">
    <property type="entry name" value="LEA_2"/>
    <property type="match status" value="1"/>
</dbReference>
<reference evidence="8" key="3">
    <citation type="journal article" date="2018" name="Gigascience">
        <title>Genome assembly of the pink ipe (Handroanthus impetiginosus, Bignoniaceae), a highly-valued ecologically keystone neotropical timber forest tree.</title>
        <authorList>
            <person name="Silva-Junior O.B."/>
            <person name="Novaes E."/>
            <person name="Grattapaglia D."/>
            <person name="Collevatti R.G."/>
        </authorList>
    </citation>
    <scope>NUCLEOTIDE SEQUENCE [LARGE SCALE GENOMIC DNA]</scope>
    <source>
        <strain evidence="8">UFG-1</strain>
        <tissue evidence="8">Leaf</tissue>
    </source>
</reference>
<dbReference type="AlphaFoldDB" id="A0A2G9GLY7"/>
<evidence type="ECO:0000256" key="5">
    <source>
        <dbReference type="SAM" id="Phobius"/>
    </source>
</evidence>
<keyword evidence="2 5" id="KW-0812">Transmembrane</keyword>
<comment type="subcellular location">
    <subcellularLocation>
        <location evidence="1">Membrane</location>
        <topology evidence="1">Single-pass membrane protein</topology>
    </subcellularLocation>
</comment>
<dbReference type="InterPro" id="IPR004864">
    <property type="entry name" value="LEA_2"/>
</dbReference>
<keyword evidence="3 5" id="KW-1133">Transmembrane helix</keyword>
<name>A0A2G9GLY7_9LAMI</name>
<evidence type="ECO:0000313" key="7">
    <source>
        <dbReference type="EMBL" id="PIM99618.1"/>
    </source>
</evidence>
<evidence type="ECO:0000256" key="1">
    <source>
        <dbReference type="ARBA" id="ARBA00004167"/>
    </source>
</evidence>
<evidence type="ECO:0000259" key="6">
    <source>
        <dbReference type="Pfam" id="PF03168"/>
    </source>
</evidence>
<evidence type="ECO:0000313" key="9">
    <source>
        <dbReference type="Proteomes" id="UP000231279"/>
    </source>
</evidence>
<feature type="domain" description="Late embryogenesis abundant protein LEA-2 subgroup" evidence="6">
    <location>
        <begin position="109"/>
        <end position="193"/>
    </location>
</feature>
<evidence type="ECO:0000256" key="4">
    <source>
        <dbReference type="ARBA" id="ARBA00023136"/>
    </source>
</evidence>
<keyword evidence="9" id="KW-1185">Reference proteome</keyword>
<gene>
    <name evidence="8" type="ORF">CDL12_21173</name>
    <name evidence="7" type="ORF">CDL12_27884</name>
</gene>
<dbReference type="InterPro" id="IPR044839">
    <property type="entry name" value="NDR1-like"/>
</dbReference>
<reference evidence="8" key="1">
    <citation type="submission" date="2017-07" db="EMBL/GenBank/DDBJ databases">
        <authorList>
            <person name="Sun Z.S."/>
            <person name="Albrecht U."/>
            <person name="Echele G."/>
            <person name="Lee C.C."/>
        </authorList>
    </citation>
    <scope>NUCLEOTIDE SEQUENCE</scope>
    <source>
        <strain evidence="8">UFG-1</strain>
        <tissue evidence="8">Leaf</tissue>
    </source>
</reference>
<organism evidence="8 9">
    <name type="scientific">Handroanthus impetiginosus</name>
    <dbReference type="NCBI Taxonomy" id="429701"/>
    <lineage>
        <taxon>Eukaryota</taxon>
        <taxon>Viridiplantae</taxon>
        <taxon>Streptophyta</taxon>
        <taxon>Embryophyta</taxon>
        <taxon>Tracheophyta</taxon>
        <taxon>Spermatophyta</taxon>
        <taxon>Magnoliopsida</taxon>
        <taxon>eudicotyledons</taxon>
        <taxon>Gunneridae</taxon>
        <taxon>Pentapetalae</taxon>
        <taxon>asterids</taxon>
        <taxon>lamiids</taxon>
        <taxon>Lamiales</taxon>
        <taxon>Bignoniaceae</taxon>
        <taxon>Crescentiina</taxon>
        <taxon>Tabebuia alliance</taxon>
        <taxon>Handroanthus</taxon>
    </lineage>
</organism>
<dbReference type="OrthoDB" id="778052at2759"/>
<proteinExistence type="predicted"/>
<comment type="caution">
    <text evidence="8">The sequence shown here is derived from an EMBL/GenBank/DDBJ whole genome shotgun (WGS) entry which is preliminary data.</text>
</comment>
<dbReference type="GO" id="GO:0098542">
    <property type="term" value="P:defense response to other organism"/>
    <property type="evidence" value="ECO:0007669"/>
    <property type="project" value="InterPro"/>
</dbReference>
<dbReference type="STRING" id="429701.A0A2G9GLY7"/>
<dbReference type="GO" id="GO:0005886">
    <property type="term" value="C:plasma membrane"/>
    <property type="evidence" value="ECO:0007669"/>
    <property type="project" value="TreeGrafter"/>
</dbReference>
<dbReference type="SUPFAM" id="SSF117070">
    <property type="entry name" value="LEA14-like"/>
    <property type="match status" value="1"/>
</dbReference>
<dbReference type="PANTHER" id="PTHR31234:SF72">
    <property type="entry name" value="NDR1_HIN1-LIKE PROTEIN 6"/>
    <property type="match status" value="1"/>
</dbReference>
<dbReference type="Proteomes" id="UP000231279">
    <property type="component" value="Unassembled WGS sequence"/>
</dbReference>
<evidence type="ECO:0000256" key="2">
    <source>
        <dbReference type="ARBA" id="ARBA00022692"/>
    </source>
</evidence>
<sequence>MYASPPPPHYAMLDNNQYYPNSAYPPPAYHRKAPHYPYYRRNSCLSSCCRCICCCFCFLFFLIFILGILFFSMYHFYDPKIPSYKVEGLTVKSFDIQPDFSLNTEFEVTVRAENPNKNIGFIYGKDSTVDVMYSDTNLCSGKLPAFEQGHENVTIMQVDLKGKSEFGSGLQQAFMNNRNSHKIPLLVKVKAPVSVVIGEIPLREFKVYVNCSLLVDNLSPNKDSHILSKETTFNIVF</sequence>
<accession>A0A2G9GLY7</accession>
<keyword evidence="4 5" id="KW-0472">Membrane</keyword>
<protein>
    <recommendedName>
        <fullName evidence="6">Late embryogenesis abundant protein LEA-2 subgroup domain-containing protein</fullName>
    </recommendedName>
</protein>